<evidence type="ECO:0000313" key="3">
    <source>
        <dbReference type="Proteomes" id="UP001177003"/>
    </source>
</evidence>
<feature type="compositionally biased region" description="Polar residues" evidence="1">
    <location>
        <begin position="178"/>
        <end position="193"/>
    </location>
</feature>
<dbReference type="PANTHER" id="PTHR34427">
    <property type="entry name" value="DUF4283 DOMAIN PROTEIN"/>
    <property type="match status" value="1"/>
</dbReference>
<name>A0AA35VHV9_LACSI</name>
<dbReference type="PANTHER" id="PTHR34427:SF5">
    <property type="entry name" value="DUF4283 DOMAIN-CONTAINING PROTEIN"/>
    <property type="match status" value="1"/>
</dbReference>
<sequence>MLVEFESEAAKSKFLVDGRQIWKPWFKTMYNWNPKENFNVRIASIMIFGVPQHAWCEEAFLVIARKWGTVIIPEECATDNPNMAFGRVGILTSHPNLINQSITISVDESPFSITVLEDLLESTRLSPAVASNEFALKEGEINSSDDEDIVCSPVQDTNSRTLSNSSTLHPREDKEKSPMNNNCSHNSQGSPRNPRSMDAAREENEEPLDHMGNFSPHSLQNPGTLQNNTTVGNETQSKSPNGPTQEGSTSLISPRQKSPVKYNRIDLNSAPVSFDNVSPLLSQNHNVSQNSHQVGIEKSNTEVEVSQTIEIGERIGFQVQGFEDQIKEIIKTRRITIIDQ</sequence>
<accession>A0AA35VHV9</accession>
<evidence type="ECO:0008006" key="4">
    <source>
        <dbReference type="Google" id="ProtNLM"/>
    </source>
</evidence>
<feature type="compositionally biased region" description="Low complexity" evidence="1">
    <location>
        <begin position="157"/>
        <end position="168"/>
    </location>
</feature>
<gene>
    <name evidence="2" type="ORF">LSALG_LOCUS3969</name>
</gene>
<protein>
    <recommendedName>
        <fullName evidence="4">DUF4283 domain-containing protein</fullName>
    </recommendedName>
</protein>
<reference evidence="2" key="1">
    <citation type="submission" date="2023-04" db="EMBL/GenBank/DDBJ databases">
        <authorList>
            <person name="Vijverberg K."/>
            <person name="Xiong W."/>
            <person name="Schranz E."/>
        </authorList>
    </citation>
    <scope>NUCLEOTIDE SEQUENCE</scope>
</reference>
<dbReference type="Proteomes" id="UP001177003">
    <property type="component" value="Chromosome 0"/>
</dbReference>
<keyword evidence="3" id="KW-1185">Reference proteome</keyword>
<organism evidence="2 3">
    <name type="scientific">Lactuca saligna</name>
    <name type="common">Willowleaf lettuce</name>
    <dbReference type="NCBI Taxonomy" id="75948"/>
    <lineage>
        <taxon>Eukaryota</taxon>
        <taxon>Viridiplantae</taxon>
        <taxon>Streptophyta</taxon>
        <taxon>Embryophyta</taxon>
        <taxon>Tracheophyta</taxon>
        <taxon>Spermatophyta</taxon>
        <taxon>Magnoliopsida</taxon>
        <taxon>eudicotyledons</taxon>
        <taxon>Gunneridae</taxon>
        <taxon>Pentapetalae</taxon>
        <taxon>asterids</taxon>
        <taxon>campanulids</taxon>
        <taxon>Asterales</taxon>
        <taxon>Asteraceae</taxon>
        <taxon>Cichorioideae</taxon>
        <taxon>Cichorieae</taxon>
        <taxon>Lactucinae</taxon>
        <taxon>Lactuca</taxon>
    </lineage>
</organism>
<dbReference type="EMBL" id="OX465086">
    <property type="protein sequence ID" value="CAI9263272.1"/>
    <property type="molecule type" value="Genomic_DNA"/>
</dbReference>
<evidence type="ECO:0000313" key="2">
    <source>
        <dbReference type="EMBL" id="CAI9263272.1"/>
    </source>
</evidence>
<evidence type="ECO:0000256" key="1">
    <source>
        <dbReference type="SAM" id="MobiDB-lite"/>
    </source>
</evidence>
<feature type="region of interest" description="Disordered" evidence="1">
    <location>
        <begin position="145"/>
        <end position="258"/>
    </location>
</feature>
<feature type="compositionally biased region" description="Polar residues" evidence="1">
    <location>
        <begin position="215"/>
        <end position="256"/>
    </location>
</feature>
<proteinExistence type="predicted"/>
<dbReference type="AlphaFoldDB" id="A0AA35VHV9"/>